<dbReference type="Pfam" id="PF13462">
    <property type="entry name" value="Thioredoxin_4"/>
    <property type="match status" value="1"/>
</dbReference>
<evidence type="ECO:0000256" key="5">
    <source>
        <dbReference type="ARBA" id="ARBA00023284"/>
    </source>
</evidence>
<keyword evidence="2" id="KW-0732">Signal</keyword>
<keyword evidence="4" id="KW-1015">Disulfide bond</keyword>
<feature type="domain" description="Thioredoxin" evidence="7">
    <location>
        <begin position="164"/>
        <end position="349"/>
    </location>
</feature>
<evidence type="ECO:0000256" key="2">
    <source>
        <dbReference type="ARBA" id="ARBA00022729"/>
    </source>
</evidence>
<evidence type="ECO:0000256" key="4">
    <source>
        <dbReference type="ARBA" id="ARBA00023157"/>
    </source>
</evidence>
<dbReference type="PANTHER" id="PTHR13887:SF14">
    <property type="entry name" value="DISULFIDE BOND FORMATION PROTEIN D"/>
    <property type="match status" value="1"/>
</dbReference>
<evidence type="ECO:0000256" key="6">
    <source>
        <dbReference type="SAM" id="Phobius"/>
    </source>
</evidence>
<dbReference type="EMBL" id="NPEF01000067">
    <property type="protein sequence ID" value="PJZ93356.1"/>
    <property type="molecule type" value="Genomic_DNA"/>
</dbReference>
<evidence type="ECO:0000313" key="10">
    <source>
        <dbReference type="Proteomes" id="UP000232122"/>
    </source>
</evidence>
<accession>A0A2N0BK09</accession>
<dbReference type="GO" id="GO:0016491">
    <property type="term" value="F:oxidoreductase activity"/>
    <property type="evidence" value="ECO:0007669"/>
    <property type="project" value="UniProtKB-KW"/>
</dbReference>
<evidence type="ECO:0000256" key="1">
    <source>
        <dbReference type="ARBA" id="ARBA00005791"/>
    </source>
</evidence>
<dbReference type="InterPro" id="IPR012336">
    <property type="entry name" value="Thioredoxin-like_fold"/>
</dbReference>
<evidence type="ECO:0000313" key="8">
    <source>
        <dbReference type="EMBL" id="MDV6235013.1"/>
    </source>
</evidence>
<keyword evidence="6" id="KW-0812">Transmembrane</keyword>
<dbReference type="Proteomes" id="UP000232122">
    <property type="component" value="Unassembled WGS sequence"/>
</dbReference>
<evidence type="ECO:0000313" key="9">
    <source>
        <dbReference type="EMBL" id="PJZ93356.1"/>
    </source>
</evidence>
<name>A0A2N0BK09_9LEPT</name>
<dbReference type="Gene3D" id="1.10.4030.10">
    <property type="entry name" value="Porin chaperone SurA, peptide-binding domain"/>
    <property type="match status" value="1"/>
</dbReference>
<dbReference type="PANTHER" id="PTHR13887">
    <property type="entry name" value="GLUTATHIONE S-TRANSFERASE KAPPA"/>
    <property type="match status" value="1"/>
</dbReference>
<dbReference type="OrthoDB" id="117402at2"/>
<reference evidence="8" key="3">
    <citation type="submission" date="2023-10" db="EMBL/GenBank/DDBJ databases">
        <authorList>
            <person name="Picardeau M."/>
            <person name="Thibeaux R."/>
        </authorList>
    </citation>
    <scope>NUCLEOTIDE SEQUENCE</scope>
    <source>
        <strain evidence="8">ATI7-C-A5</strain>
    </source>
</reference>
<reference evidence="9" key="1">
    <citation type="submission" date="2017-07" db="EMBL/GenBank/DDBJ databases">
        <title>Leptospira spp. isolated from tropical soils.</title>
        <authorList>
            <person name="Thibeaux R."/>
            <person name="Iraola G."/>
            <person name="Ferres I."/>
            <person name="Bierque E."/>
            <person name="Girault D."/>
            <person name="Soupe-Gilbert M.-E."/>
            <person name="Picardeau M."/>
            <person name="Goarant C."/>
        </authorList>
    </citation>
    <scope>NUCLEOTIDE SEQUENCE [LARGE SCALE GENOMIC DNA]</scope>
    <source>
        <strain evidence="9">ATI7-C-A5</strain>
    </source>
</reference>
<sequence>MQDIIDKLKSRELRPVLVVSSVFLLYTALTIPLVVNFFSPDGIAEINGKTYTIRDVENENPKLARKYHSENGDRLYRLLSEFASKKVIAMAAKERNVSEKELMEPTVEEPTPQEMRDVYDQFKDTPALKGKSFEQVKADIQNHLISQKKEEARNSLFAQLRNQYNISVKVREKDLPPVRDSSIVAGNNPFLGPENAKVTVIEFSDFECPYCKRSQDVNSQLRAKYKDQIRWVFRDYPLSFHPNAMFAHIAANCSAPQGKYWEFFNVLFANSGNLSKERVLDLARNSGLEMKAFSQCVNDAAVRKEVEADMAEGEKYGVSGTPAFFINGIMVEGAQPIEAFTKVIDQELKN</sequence>
<dbReference type="PROSITE" id="PS51352">
    <property type="entry name" value="THIOREDOXIN_2"/>
    <property type="match status" value="1"/>
</dbReference>
<evidence type="ECO:0000256" key="3">
    <source>
        <dbReference type="ARBA" id="ARBA00023002"/>
    </source>
</evidence>
<keyword evidence="10" id="KW-1185">Reference proteome</keyword>
<comment type="similarity">
    <text evidence="1">Belongs to the thioredoxin family. DsbA subfamily.</text>
</comment>
<organism evidence="9">
    <name type="scientific">Leptospira ellisii</name>
    <dbReference type="NCBI Taxonomy" id="2023197"/>
    <lineage>
        <taxon>Bacteria</taxon>
        <taxon>Pseudomonadati</taxon>
        <taxon>Spirochaetota</taxon>
        <taxon>Spirochaetia</taxon>
        <taxon>Leptospirales</taxon>
        <taxon>Leptospiraceae</taxon>
        <taxon>Leptospira</taxon>
    </lineage>
</organism>
<dbReference type="RefSeq" id="WP_100747138.1">
    <property type="nucleotide sequence ID" value="NZ_NPEF02000004.1"/>
</dbReference>
<dbReference type="Gene3D" id="3.40.30.10">
    <property type="entry name" value="Glutaredoxin"/>
    <property type="match status" value="1"/>
</dbReference>
<reference evidence="8 10" key="2">
    <citation type="journal article" date="2018" name="Microb. Genom.">
        <title>Deciphering the unexplored Leptospira diversity from soils uncovers genomic evolution to virulence.</title>
        <authorList>
            <person name="Thibeaux R."/>
            <person name="Iraola G."/>
            <person name="Ferres I."/>
            <person name="Bierque E."/>
            <person name="Girault D."/>
            <person name="Soupe-Gilbert M.E."/>
            <person name="Picardeau M."/>
            <person name="Goarant C."/>
        </authorList>
    </citation>
    <scope>NUCLEOTIDE SEQUENCE [LARGE SCALE GENOMIC DNA]</scope>
    <source>
        <strain evidence="8 10">ATI7-C-A5</strain>
    </source>
</reference>
<proteinExistence type="inferred from homology"/>
<dbReference type="InterPro" id="IPR036249">
    <property type="entry name" value="Thioredoxin-like_sf"/>
</dbReference>
<keyword evidence="6" id="KW-0472">Membrane</keyword>
<gene>
    <name evidence="8" type="ORF">CH379_005145</name>
    <name evidence="9" type="ORF">CH379_08280</name>
</gene>
<feature type="transmembrane region" description="Helical" evidence="6">
    <location>
        <begin position="16"/>
        <end position="38"/>
    </location>
</feature>
<accession>A0A2N0BA28</accession>
<keyword evidence="5" id="KW-0676">Redox-active center</keyword>
<keyword evidence="6" id="KW-1133">Transmembrane helix</keyword>
<dbReference type="AlphaFoldDB" id="A0A2N0BK09"/>
<dbReference type="SUPFAM" id="SSF52833">
    <property type="entry name" value="Thioredoxin-like"/>
    <property type="match status" value="1"/>
</dbReference>
<dbReference type="EMBL" id="NPEF02000004">
    <property type="protein sequence ID" value="MDV6235013.1"/>
    <property type="molecule type" value="Genomic_DNA"/>
</dbReference>
<keyword evidence="3" id="KW-0560">Oxidoreductase</keyword>
<protein>
    <submittedName>
        <fullName evidence="9">Oxidoreductase</fullName>
    </submittedName>
    <submittedName>
        <fullName evidence="8">Thioredoxin domain-containing protein</fullName>
    </submittedName>
</protein>
<comment type="caution">
    <text evidence="9">The sequence shown here is derived from an EMBL/GenBank/DDBJ whole genome shotgun (WGS) entry which is preliminary data.</text>
</comment>
<evidence type="ECO:0000259" key="7">
    <source>
        <dbReference type="PROSITE" id="PS51352"/>
    </source>
</evidence>
<dbReference type="InterPro" id="IPR013766">
    <property type="entry name" value="Thioredoxin_domain"/>
</dbReference>